<gene>
    <name evidence="1" type="ORF">NCTC8261_07130</name>
</gene>
<evidence type="ECO:0000313" key="1">
    <source>
        <dbReference type="EMBL" id="SUH40721.1"/>
    </source>
</evidence>
<reference evidence="1 2" key="1">
    <citation type="submission" date="2018-06" db="EMBL/GenBank/DDBJ databases">
        <authorList>
            <consortium name="Pathogen Informatics"/>
            <person name="Doyle S."/>
        </authorList>
    </citation>
    <scope>NUCLEOTIDE SEQUENCE [LARGE SCALE GENOMIC DNA]</scope>
    <source>
        <strain evidence="1 2">NCTC8261</strain>
    </source>
</reference>
<dbReference type="EMBL" id="UGXT01000002">
    <property type="protein sequence ID" value="SUH40721.1"/>
    <property type="molecule type" value="Genomic_DNA"/>
</dbReference>
<evidence type="ECO:0000313" key="2">
    <source>
        <dbReference type="Proteomes" id="UP000254712"/>
    </source>
</evidence>
<sequence>MKQPGFIRLATLALLSTLSFFSHGETILRLAYAEK</sequence>
<proteinExistence type="predicted"/>
<protein>
    <submittedName>
        <fullName evidence="1">Transport system periplasmic binding protein</fullName>
    </submittedName>
</protein>
<accession>A0A379X3Y4</accession>
<dbReference type="Proteomes" id="UP000254712">
    <property type="component" value="Unassembled WGS sequence"/>
</dbReference>
<dbReference type="AlphaFoldDB" id="A0A379X3Y4"/>
<name>A0A379X3Y4_SALET</name>
<organism evidence="1 2">
    <name type="scientific">Salmonella enterica I</name>
    <dbReference type="NCBI Taxonomy" id="59201"/>
    <lineage>
        <taxon>Bacteria</taxon>
        <taxon>Pseudomonadati</taxon>
        <taxon>Pseudomonadota</taxon>
        <taxon>Gammaproteobacteria</taxon>
        <taxon>Enterobacterales</taxon>
        <taxon>Enterobacteriaceae</taxon>
        <taxon>Salmonella</taxon>
    </lineage>
</organism>